<gene>
    <name evidence="1" type="ORF">M9Y10_036772</name>
</gene>
<sequence length="377" mass="45897">MNSQEFIDKMKKIQESLLEFIDSQDCIEDKFQKLKIIFDNQKIRDNTNNLKLFFRILIDITNNHIRKANFYHKIELILIYFKKDIITNYSNCEIFNIFKKNKRVLLFLINECVLKIDHFVFQNMTDEKYIDYKYHLYLMPEIKSYLDENPEIKEEEEYNDGWYKDINKELPENFHELRKSGENENFICKLIREDSLNEFISFISQNNIPLNSKIDDSIYETNKYLINNHPRLIEYSAFCGSIQIFKYLKSNGVEIDSLLWRYAIHGNNPEIIHIIEDKNMFLMHDDIIRYIKHSIKSHHNDLANYFINNNETNEEFIYKLGYQYYNFEFIKYENFNHIDFYYCCKYDYYHLASDIFNSIDININDQINDISNNMIFQ</sequence>
<dbReference type="PANTHER" id="PTHR24159:SF5">
    <property type="entry name" value="ANK_REP_REGION DOMAIN-CONTAINING PROTEIN"/>
    <property type="match status" value="1"/>
</dbReference>
<dbReference type="Proteomes" id="UP001470230">
    <property type="component" value="Unassembled WGS sequence"/>
</dbReference>
<comment type="caution">
    <text evidence="1">The sequence shown here is derived from an EMBL/GenBank/DDBJ whole genome shotgun (WGS) entry which is preliminary data.</text>
</comment>
<evidence type="ECO:0000313" key="2">
    <source>
        <dbReference type="Proteomes" id="UP001470230"/>
    </source>
</evidence>
<name>A0ABR2GTR8_9EUKA</name>
<accession>A0ABR2GTR8</accession>
<proteinExistence type="predicted"/>
<evidence type="ECO:0000313" key="1">
    <source>
        <dbReference type="EMBL" id="KAK8837339.1"/>
    </source>
</evidence>
<dbReference type="InterPro" id="IPR036770">
    <property type="entry name" value="Ankyrin_rpt-contain_sf"/>
</dbReference>
<organism evidence="1 2">
    <name type="scientific">Tritrichomonas musculus</name>
    <dbReference type="NCBI Taxonomy" id="1915356"/>
    <lineage>
        <taxon>Eukaryota</taxon>
        <taxon>Metamonada</taxon>
        <taxon>Parabasalia</taxon>
        <taxon>Tritrichomonadida</taxon>
        <taxon>Tritrichomonadidae</taxon>
        <taxon>Tritrichomonas</taxon>
    </lineage>
</organism>
<evidence type="ECO:0008006" key="3">
    <source>
        <dbReference type="Google" id="ProtNLM"/>
    </source>
</evidence>
<keyword evidence="2" id="KW-1185">Reference proteome</keyword>
<dbReference type="SUPFAM" id="SSF48403">
    <property type="entry name" value="Ankyrin repeat"/>
    <property type="match status" value="1"/>
</dbReference>
<reference evidence="1 2" key="1">
    <citation type="submission" date="2024-04" db="EMBL/GenBank/DDBJ databases">
        <title>Tritrichomonas musculus Genome.</title>
        <authorList>
            <person name="Alves-Ferreira E."/>
            <person name="Grigg M."/>
            <person name="Lorenzi H."/>
            <person name="Galac M."/>
        </authorList>
    </citation>
    <scope>NUCLEOTIDE SEQUENCE [LARGE SCALE GENOMIC DNA]</scope>
    <source>
        <strain evidence="1 2">EAF2021</strain>
    </source>
</reference>
<dbReference type="EMBL" id="JAPFFF010000060">
    <property type="protein sequence ID" value="KAK8837339.1"/>
    <property type="molecule type" value="Genomic_DNA"/>
</dbReference>
<dbReference type="PANTHER" id="PTHR24159">
    <property type="match status" value="1"/>
</dbReference>
<protein>
    <recommendedName>
        <fullName evidence="3">DUF3447 domain-containing protein</fullName>
    </recommendedName>
</protein>